<dbReference type="InterPro" id="IPR010410">
    <property type="entry name" value="DUF1005"/>
</dbReference>
<dbReference type="Pfam" id="PF06219">
    <property type="entry name" value="DUF1005"/>
    <property type="match status" value="1"/>
</dbReference>
<name>A0A922K3P4_CARIL</name>
<evidence type="ECO:0000313" key="2">
    <source>
        <dbReference type="Proteomes" id="UP000811246"/>
    </source>
</evidence>
<dbReference type="EMBL" id="CM031826">
    <property type="protein sequence ID" value="KAG6725767.1"/>
    <property type="molecule type" value="Genomic_DNA"/>
</dbReference>
<proteinExistence type="predicted"/>
<gene>
    <name evidence="1" type="ORF">I3842_02G047700</name>
</gene>
<dbReference type="EMBL" id="CM031826">
    <property type="protein sequence ID" value="KAG6725765.1"/>
    <property type="molecule type" value="Genomic_DNA"/>
</dbReference>
<dbReference type="Proteomes" id="UP000811246">
    <property type="component" value="Chromosome 2"/>
</dbReference>
<dbReference type="OrthoDB" id="1848252at2759"/>
<dbReference type="PANTHER" id="PTHR31317">
    <property type="entry name" value="OS08G0163500 PROTEIN"/>
    <property type="match status" value="1"/>
</dbReference>
<dbReference type="AlphaFoldDB" id="A0A922K3P4"/>
<organism evidence="1 2">
    <name type="scientific">Carya illinoinensis</name>
    <name type="common">Pecan</name>
    <dbReference type="NCBI Taxonomy" id="32201"/>
    <lineage>
        <taxon>Eukaryota</taxon>
        <taxon>Viridiplantae</taxon>
        <taxon>Streptophyta</taxon>
        <taxon>Embryophyta</taxon>
        <taxon>Tracheophyta</taxon>
        <taxon>Spermatophyta</taxon>
        <taxon>Magnoliopsida</taxon>
        <taxon>eudicotyledons</taxon>
        <taxon>Gunneridae</taxon>
        <taxon>Pentapetalae</taxon>
        <taxon>rosids</taxon>
        <taxon>fabids</taxon>
        <taxon>Fagales</taxon>
        <taxon>Juglandaceae</taxon>
        <taxon>Carya</taxon>
    </lineage>
</organism>
<dbReference type="PANTHER" id="PTHR31317:SF4">
    <property type="entry name" value="OS08G0163500 PROTEIN"/>
    <property type="match status" value="1"/>
</dbReference>
<reference evidence="1" key="1">
    <citation type="submission" date="2021-01" db="EMBL/GenBank/DDBJ databases">
        <authorList>
            <person name="Lovell J.T."/>
            <person name="Bentley N."/>
            <person name="Bhattarai G."/>
            <person name="Jenkins J.W."/>
            <person name="Sreedasyam A."/>
            <person name="Alarcon Y."/>
            <person name="Bock C."/>
            <person name="Boston L."/>
            <person name="Carlson J."/>
            <person name="Cervantes K."/>
            <person name="Clermont K."/>
            <person name="Krom N."/>
            <person name="Kubenka K."/>
            <person name="Mamidi S."/>
            <person name="Mattison C."/>
            <person name="Monteros M."/>
            <person name="Pisani C."/>
            <person name="Plott C."/>
            <person name="Rajasekar S."/>
            <person name="Rhein H.S."/>
            <person name="Rohla C."/>
            <person name="Song M."/>
            <person name="Hilaire R.S."/>
            <person name="Shu S."/>
            <person name="Wells L."/>
            <person name="Wang X."/>
            <person name="Webber J."/>
            <person name="Heerema R.J."/>
            <person name="Klein P."/>
            <person name="Conner P."/>
            <person name="Grauke L."/>
            <person name="Grimwood J."/>
            <person name="Schmutz J."/>
            <person name="Randall J.J."/>
        </authorList>
    </citation>
    <scope>NUCLEOTIDE SEQUENCE</scope>
    <source>
        <tissue evidence="1">Leaf</tissue>
    </source>
</reference>
<accession>A0A922K3P4</accession>
<protein>
    <submittedName>
        <fullName evidence="1">Uncharacterized protein</fullName>
    </submittedName>
</protein>
<dbReference type="EMBL" id="CM031826">
    <property type="protein sequence ID" value="KAG6725766.1"/>
    <property type="molecule type" value="Genomic_DNA"/>
</dbReference>
<dbReference type="EMBL" id="CM031826">
    <property type="protein sequence ID" value="KAG6725768.1"/>
    <property type="molecule type" value="Genomic_DNA"/>
</dbReference>
<sequence>MDPQAFIRLSIGSLGLRIPGPSYNSAGIHALSSPCSCEIRLRGFPVQTTSVPLITSVEATPDSHSIASSFYLEESDLKALLAPGCFHGTHASLEIVVFTGWKGSHCGVSIKRQQIGSFKLEVGPEWCEGRPIILFSGWIGIGKNKQESGKPGPELHLRVKLDPDPRYIFQFEDVTRLSPQIVQLQGSIKQPIFSCKFSRDRVPQVDPLSTYWSGSTDSSDQEMERRERKGWKVKIHDLSGSAVAAAFITTPFVPSTGCDWVARSNPGAWLIVRPDICRPESWQPWGKLEAWRERGIRDSVCCRFRLISDDQEGGELLISEIFINAEKGGEFFIDTDRQMRAAATPIPSPQSSGDFAALGPVVGGFVMSCRVQGEGKRSKPLVQLALRHVTCVEDAAIFMALAAAVDLSIEACRPFRRKITRRTRHSL</sequence>
<comment type="caution">
    <text evidence="1">The sequence shown here is derived from an EMBL/GenBank/DDBJ whole genome shotgun (WGS) entry which is preliminary data.</text>
</comment>
<evidence type="ECO:0000313" key="1">
    <source>
        <dbReference type="EMBL" id="KAG6725767.1"/>
    </source>
</evidence>